<dbReference type="InterPro" id="IPR016091">
    <property type="entry name" value="SuperAg_toxin_C"/>
</dbReference>
<dbReference type="SUPFAM" id="SSF54334">
    <property type="entry name" value="Superantigen toxins, C-terminal domain"/>
    <property type="match status" value="1"/>
</dbReference>
<name>A0AAJ5QLP2_9GAMM</name>
<evidence type="ECO:0000313" key="3">
    <source>
        <dbReference type="Proteomes" id="UP001211544"/>
    </source>
</evidence>
<dbReference type="Pfam" id="PF21111">
    <property type="entry name" value="CDI_toxin_EC869_like"/>
    <property type="match status" value="1"/>
</dbReference>
<dbReference type="InterPro" id="IPR033799">
    <property type="entry name" value="CdiA_EC869-like"/>
</dbReference>
<dbReference type="GO" id="GO:0005576">
    <property type="term" value="C:extracellular region"/>
    <property type="evidence" value="ECO:0007669"/>
    <property type="project" value="InterPro"/>
</dbReference>
<reference evidence="2 3" key="1">
    <citation type="journal article" date="2022" name="J Glob Antimicrob Resist">
        <title>First complete genome of a multidrug resistant strain of the novel human pathogen Kalamiella piersonii (GABEKP28) identified in human saliva.</title>
        <authorList>
            <person name="McDonagh F."/>
            <person name="Singh N.K."/>
            <person name="Venkateswaran K."/>
            <person name="Lonappan A.M."/>
            <person name="Hallahan B."/>
            <person name="Tuohy A."/>
            <person name="Burke L."/>
            <person name="Kovarova A."/>
            <person name="Miliotis G."/>
        </authorList>
    </citation>
    <scope>NUCLEOTIDE SEQUENCE [LARGE SCALE GENOMIC DNA]</scope>
    <source>
        <strain evidence="2 3">GABEKP28</strain>
    </source>
</reference>
<dbReference type="KEGG" id="kpie:N5580_08235"/>
<organism evidence="2 3">
    <name type="scientific">Pantoea piersonii</name>
    <dbReference type="NCBI Taxonomy" id="2364647"/>
    <lineage>
        <taxon>Bacteria</taxon>
        <taxon>Pseudomonadati</taxon>
        <taxon>Pseudomonadota</taxon>
        <taxon>Gammaproteobacteria</taxon>
        <taxon>Enterobacterales</taxon>
        <taxon>Erwiniaceae</taxon>
        <taxon>Pantoea</taxon>
    </lineage>
</organism>
<dbReference type="RefSeq" id="WP_269950209.1">
    <property type="nucleotide sequence ID" value="NZ_CP104758.1"/>
</dbReference>
<keyword evidence="3" id="KW-1185">Reference proteome</keyword>
<dbReference type="CDD" id="cd13444">
    <property type="entry name" value="CDI_toxin_EC869_like"/>
    <property type="match status" value="1"/>
</dbReference>
<evidence type="ECO:0000313" key="2">
    <source>
        <dbReference type="EMBL" id="WBG92491.1"/>
    </source>
</evidence>
<dbReference type="GO" id="GO:0004530">
    <property type="term" value="F:deoxyribonuclease I activity"/>
    <property type="evidence" value="ECO:0007669"/>
    <property type="project" value="InterPro"/>
</dbReference>
<proteinExistence type="predicted"/>
<evidence type="ECO:0000259" key="1">
    <source>
        <dbReference type="Pfam" id="PF21111"/>
    </source>
</evidence>
<feature type="domain" description="CdiA toxin EC869-like" evidence="1">
    <location>
        <begin position="9"/>
        <end position="131"/>
    </location>
</feature>
<dbReference type="Gene3D" id="3.40.1350.110">
    <property type="match status" value="1"/>
</dbReference>
<protein>
    <recommendedName>
        <fullName evidence="1">CdiA toxin EC869-like domain-containing protein</fullName>
    </recommendedName>
</protein>
<dbReference type="EMBL" id="CP104758">
    <property type="protein sequence ID" value="WBG92491.1"/>
    <property type="molecule type" value="Genomic_DNA"/>
</dbReference>
<dbReference type="Proteomes" id="UP001211544">
    <property type="component" value="Chromosome"/>
</dbReference>
<accession>A0AAJ5QLP2</accession>
<sequence length="135" mass="15243">MGTGEYETGHAFGRLCRKTLPQTTDRLPVGFRAFDYYDATTKTAYSVKTLDTQTRSRLNKPNQVYSSVKENITKGMNFNGDTRLGINLDSSMISNKEIKLAIPESTTPEQWAKINRAIEYRSTQGIKVNVTQVKK</sequence>
<gene>
    <name evidence="2" type="ORF">N5580_08235</name>
</gene>
<dbReference type="AlphaFoldDB" id="A0AAJ5QLP2"/>